<keyword evidence="2" id="KW-1185">Reference proteome</keyword>
<evidence type="ECO:0000313" key="1">
    <source>
        <dbReference type="EMBL" id="OTF81848.1"/>
    </source>
</evidence>
<name>A0A1Y3BPH1_EURMA</name>
<dbReference type="EMBL" id="MUJZ01011496">
    <property type="protein sequence ID" value="OTF81848.1"/>
    <property type="molecule type" value="Genomic_DNA"/>
</dbReference>
<reference evidence="1 2" key="1">
    <citation type="submission" date="2017-03" db="EMBL/GenBank/DDBJ databases">
        <title>Genome Survey of Euroglyphus maynei.</title>
        <authorList>
            <person name="Arlian L.G."/>
            <person name="Morgan M.S."/>
            <person name="Rider S.D."/>
        </authorList>
    </citation>
    <scope>NUCLEOTIDE SEQUENCE [LARGE SCALE GENOMIC DNA]</scope>
    <source>
        <strain evidence="1">Arlian Lab</strain>
        <tissue evidence="1">Whole body</tissue>
    </source>
</reference>
<organism evidence="1 2">
    <name type="scientific">Euroglyphus maynei</name>
    <name type="common">Mayne's house dust mite</name>
    <dbReference type="NCBI Taxonomy" id="6958"/>
    <lineage>
        <taxon>Eukaryota</taxon>
        <taxon>Metazoa</taxon>
        <taxon>Ecdysozoa</taxon>
        <taxon>Arthropoda</taxon>
        <taxon>Chelicerata</taxon>
        <taxon>Arachnida</taxon>
        <taxon>Acari</taxon>
        <taxon>Acariformes</taxon>
        <taxon>Sarcoptiformes</taxon>
        <taxon>Astigmata</taxon>
        <taxon>Psoroptidia</taxon>
        <taxon>Analgoidea</taxon>
        <taxon>Pyroglyphidae</taxon>
        <taxon>Pyroglyphinae</taxon>
        <taxon>Euroglyphus</taxon>
    </lineage>
</organism>
<dbReference type="AlphaFoldDB" id="A0A1Y3BPH1"/>
<comment type="caution">
    <text evidence="1">The sequence shown here is derived from an EMBL/GenBank/DDBJ whole genome shotgun (WGS) entry which is preliminary data.</text>
</comment>
<dbReference type="Proteomes" id="UP000194236">
    <property type="component" value="Unassembled WGS sequence"/>
</dbReference>
<protein>
    <submittedName>
        <fullName evidence="1">Uncharacterized protein</fullName>
    </submittedName>
</protein>
<proteinExistence type="predicted"/>
<gene>
    <name evidence="1" type="ORF">BLA29_000918</name>
</gene>
<sequence length="66" mass="7624">MSKEKHYIRTINGNLKQSEQSEKCFREKNVSTIIIIFISRLCGNRVKNFIKIENVTKVMNFGEGGC</sequence>
<evidence type="ECO:0000313" key="2">
    <source>
        <dbReference type="Proteomes" id="UP000194236"/>
    </source>
</evidence>
<accession>A0A1Y3BPH1</accession>